<evidence type="ECO:0000256" key="3">
    <source>
        <dbReference type="ARBA" id="ARBA00023163"/>
    </source>
</evidence>
<protein>
    <recommendedName>
        <fullName evidence="4">Stem cell protein</fullName>
    </recommendedName>
</protein>
<accession>A0A3B5AM72</accession>
<dbReference type="Pfam" id="PF00010">
    <property type="entry name" value="HLH"/>
    <property type="match status" value="1"/>
</dbReference>
<dbReference type="GO" id="GO:0046983">
    <property type="term" value="F:protein dimerization activity"/>
    <property type="evidence" value="ECO:0007669"/>
    <property type="project" value="InterPro"/>
</dbReference>
<dbReference type="PANTHER" id="PTHR13864">
    <property type="entry name" value="T-CELL ACUTE LYMPHOCYTIC LEUKEMIA/STEM CELL LEUKEMIA-RELATED"/>
    <property type="match status" value="1"/>
</dbReference>
<dbReference type="GO" id="GO:0000978">
    <property type="term" value="F:RNA polymerase II cis-regulatory region sequence-specific DNA binding"/>
    <property type="evidence" value="ECO:0007669"/>
    <property type="project" value="TreeGrafter"/>
</dbReference>
<dbReference type="Ensembl" id="ENSSPAT00000021863.1">
    <property type="protein sequence ID" value="ENSSPAP00000021526.1"/>
    <property type="gene ID" value="ENSSPAG00000016245.1"/>
</dbReference>
<dbReference type="FunFam" id="4.10.280.10:FF:000015">
    <property type="entry name" value="T-cell acute lymphocytic leukemia 1"/>
    <property type="match status" value="1"/>
</dbReference>
<keyword evidence="2" id="KW-0238">DNA-binding</keyword>
<dbReference type="Gene3D" id="4.10.280.10">
    <property type="entry name" value="Helix-loop-helix DNA-binding domain"/>
    <property type="match status" value="1"/>
</dbReference>
<dbReference type="PROSITE" id="PS50888">
    <property type="entry name" value="BHLH"/>
    <property type="match status" value="1"/>
</dbReference>
<sequence>VVRRIFTNSRERWRQQNVNGAFAELRRLIPTHPPDRKLSKNEILRLALRYINFLDQLLTEQDFRVPFGSTFFPLNPHLSDDCYKYTDNVDQYDQFVSEVCIFSTALFI</sequence>
<dbReference type="AlphaFoldDB" id="A0A3B5AM72"/>
<dbReference type="InterPro" id="IPR040238">
    <property type="entry name" value="TAL-like"/>
</dbReference>
<dbReference type="InterPro" id="IPR011598">
    <property type="entry name" value="bHLH_dom"/>
</dbReference>
<evidence type="ECO:0000256" key="1">
    <source>
        <dbReference type="ARBA" id="ARBA00023015"/>
    </source>
</evidence>
<dbReference type="STRING" id="144197.ENSSPAP00000021526"/>
<feature type="domain" description="BHLH" evidence="5">
    <location>
        <begin position="2"/>
        <end position="54"/>
    </location>
</feature>
<dbReference type="SUPFAM" id="SSF47459">
    <property type="entry name" value="HLH, helix-loop-helix DNA-binding domain"/>
    <property type="match status" value="1"/>
</dbReference>
<evidence type="ECO:0000259" key="5">
    <source>
        <dbReference type="PROSITE" id="PS50888"/>
    </source>
</evidence>
<evidence type="ECO:0000256" key="4">
    <source>
        <dbReference type="ARBA" id="ARBA00075195"/>
    </source>
</evidence>
<dbReference type="SMART" id="SM00353">
    <property type="entry name" value="HLH"/>
    <property type="match status" value="1"/>
</dbReference>
<keyword evidence="1" id="KW-0805">Transcription regulation</keyword>
<organism evidence="6">
    <name type="scientific">Stegastes partitus</name>
    <name type="common">bicolor damselfish</name>
    <dbReference type="NCBI Taxonomy" id="144197"/>
    <lineage>
        <taxon>Eukaryota</taxon>
        <taxon>Metazoa</taxon>
        <taxon>Chordata</taxon>
        <taxon>Craniata</taxon>
        <taxon>Vertebrata</taxon>
        <taxon>Euteleostomi</taxon>
        <taxon>Actinopterygii</taxon>
        <taxon>Neopterygii</taxon>
        <taxon>Teleostei</taxon>
        <taxon>Neoteleostei</taxon>
        <taxon>Acanthomorphata</taxon>
        <taxon>Ovalentaria</taxon>
        <taxon>Pomacentridae</taxon>
        <taxon>Stegastes</taxon>
    </lineage>
</organism>
<dbReference type="PANTHER" id="PTHR13864:SF15">
    <property type="entry name" value="T-CELL ACUTE LYMPHOCYTIC LEUKEMIA PROTEIN 1 HOMOLOG-RELATED"/>
    <property type="match status" value="1"/>
</dbReference>
<dbReference type="CDD" id="cd11413">
    <property type="entry name" value="bHLH_TS_TAL_LYL"/>
    <property type="match status" value="1"/>
</dbReference>
<evidence type="ECO:0000313" key="6">
    <source>
        <dbReference type="Ensembl" id="ENSSPAP00000021526.1"/>
    </source>
</evidence>
<proteinExistence type="predicted"/>
<evidence type="ECO:0000256" key="2">
    <source>
        <dbReference type="ARBA" id="ARBA00023125"/>
    </source>
</evidence>
<keyword evidence="3" id="KW-0804">Transcription</keyword>
<dbReference type="GO" id="GO:0000981">
    <property type="term" value="F:DNA-binding transcription factor activity, RNA polymerase II-specific"/>
    <property type="evidence" value="ECO:0007669"/>
    <property type="project" value="InterPro"/>
</dbReference>
<name>A0A3B5AM72_9TELE</name>
<dbReference type="GeneTree" id="ENSGT00940000159889"/>
<dbReference type="InterPro" id="IPR036638">
    <property type="entry name" value="HLH_DNA-bd_sf"/>
</dbReference>
<reference evidence="6" key="1">
    <citation type="submission" date="2023-09" db="UniProtKB">
        <authorList>
            <consortium name="Ensembl"/>
        </authorList>
    </citation>
    <scope>IDENTIFICATION</scope>
</reference>